<sequence>MISEPPRSGVDRLTALEVRSRMREHGWASIPITPHDGKHKSDGKRPAIKSWDMFAVYRSEDELDEFAKTQRNAIESWARQHPDAQGTGIPCGSVIGVDIDVSDPVLVDEIQGMAFEVFGPTPFIREGRAPRRLLVYRAYEAMPKEAHKALNGAGDGIDIQAVGSQFVAFGIHPKTLRPYRWIGAESPLTALPGEAPEITAEQVAAFRSLVDGVLPLSASGSSRKRTEGGGSAEVVRDAEGFVVDGREAHLTNLVWRAACGFAKRGEPLTLEALTDAAWANFLATARTTVEGREWTKAEAEAKARAALVRVKQRKVKLPVNREMAAPTYPNEACPLADAEAAVRAGVDGFFERYAPEYRNALAIFNGGGALLQPVPRGRIFRIEAGVGKTDAAVTAAARAIRAGLSVVFAVPRVDLGDEIAARLARQGIIAHVWRGRERLDPEAPGSPMCLNLSAVADARQAGAWSIAETVCEQRDAEARRLVRCPHFETCGYMRQREAMPQAWIVTHAMLFLPLPAAIGRVDALVIDEAFVSGGIPQKPVSRALDEIESAGVLAGPENASKMKAWREALIRAARASEDGPLCRAALVAAGLTADAAASARGFEQARYADPGITPLMEPRERKRRAAETGASNKLARDLIVLWDEIAAFLDGETPKSGRIRLARDPESGARMIELRPLTTVHASWRAPTLILDATAPPPSVIEPVLGLEVDEIASIAAEWSPYRFVRQIVGAPVSSTKLGLTGKGEGNARTFDDLRRLIVLRAALAYPRDIAIVAQAAVEERLTGMGLPANVVMGHFNGLSGRNDMEAVAGMIVIGQAMPPIFAMEADAGSLTGVPVEAADTMPKPGERRWYARVPGAIRLRDGSSYPVEPYRHSDPTVEALRWQICEGQLI</sequence>
<dbReference type="InterPro" id="IPR027417">
    <property type="entry name" value="P-loop_NTPase"/>
</dbReference>
<reference evidence="2 3" key="1">
    <citation type="submission" date="2020-08" db="EMBL/GenBank/DDBJ databases">
        <title>Genomic Encyclopedia of Type Strains, Phase IV (KMG-IV): sequencing the most valuable type-strain genomes for metagenomic binning, comparative biology and taxonomic classification.</title>
        <authorList>
            <person name="Goeker M."/>
        </authorList>
    </citation>
    <scope>NUCLEOTIDE SEQUENCE [LARGE SCALE GENOMIC DNA]</scope>
    <source>
        <strain evidence="2 3">DSM 5686</strain>
    </source>
</reference>
<dbReference type="SUPFAM" id="SSF52540">
    <property type="entry name" value="P-loop containing nucleoside triphosphate hydrolases"/>
    <property type="match status" value="1"/>
</dbReference>
<proteinExistence type="predicted"/>
<evidence type="ECO:0000313" key="2">
    <source>
        <dbReference type="EMBL" id="MBA9065445.1"/>
    </source>
</evidence>
<dbReference type="Pfam" id="PF09250">
    <property type="entry name" value="Prim-Pol"/>
    <property type="match status" value="1"/>
</dbReference>
<evidence type="ECO:0000313" key="3">
    <source>
        <dbReference type="Proteomes" id="UP000565455"/>
    </source>
</evidence>
<feature type="domain" description="DNA primase/polymerase bifunctional N-terminal" evidence="1">
    <location>
        <begin position="19"/>
        <end position="199"/>
    </location>
</feature>
<gene>
    <name evidence="2" type="ORF">GGQ91_004862</name>
</gene>
<dbReference type="InterPro" id="IPR015330">
    <property type="entry name" value="DNA_primase/pol_bifunc_N"/>
</dbReference>
<dbReference type="CDD" id="cd04859">
    <property type="entry name" value="Prim_Pol"/>
    <property type="match status" value="1"/>
</dbReference>
<dbReference type="Proteomes" id="UP000565455">
    <property type="component" value="Unassembled WGS sequence"/>
</dbReference>
<dbReference type="SMART" id="SM00943">
    <property type="entry name" value="Prim-Pol"/>
    <property type="match status" value="1"/>
</dbReference>
<dbReference type="SUPFAM" id="SSF56747">
    <property type="entry name" value="Prim-pol domain"/>
    <property type="match status" value="1"/>
</dbReference>
<protein>
    <recommendedName>
        <fullName evidence="1">DNA primase/polymerase bifunctional N-terminal domain-containing protein</fullName>
    </recommendedName>
</protein>
<comment type="caution">
    <text evidence="2">The sequence shown here is derived from an EMBL/GenBank/DDBJ whole genome shotgun (WGS) entry which is preliminary data.</text>
</comment>
<evidence type="ECO:0000259" key="1">
    <source>
        <dbReference type="SMART" id="SM00943"/>
    </source>
</evidence>
<name>A0ABR6DH71_9HYPH</name>
<accession>A0ABR6DH71</accession>
<organism evidence="2 3">
    <name type="scientific">Methylobacterium fujisawaense</name>
    <dbReference type="NCBI Taxonomy" id="107400"/>
    <lineage>
        <taxon>Bacteria</taxon>
        <taxon>Pseudomonadati</taxon>
        <taxon>Pseudomonadota</taxon>
        <taxon>Alphaproteobacteria</taxon>
        <taxon>Hyphomicrobiales</taxon>
        <taxon>Methylobacteriaceae</taxon>
        <taxon>Methylobacterium</taxon>
    </lineage>
</organism>
<dbReference type="GeneID" id="96606473"/>
<dbReference type="EMBL" id="JACJIM010000008">
    <property type="protein sequence ID" value="MBA9065445.1"/>
    <property type="molecule type" value="Genomic_DNA"/>
</dbReference>
<dbReference type="RefSeq" id="WP_182592986.1">
    <property type="nucleotide sequence ID" value="NZ_JACJIM010000008.1"/>
</dbReference>
<keyword evidence="3" id="KW-1185">Reference proteome</keyword>